<evidence type="ECO:0000313" key="2">
    <source>
        <dbReference type="Proteomes" id="UP000034078"/>
    </source>
</evidence>
<comment type="caution">
    <text evidence="1">The sequence shown here is derived from an EMBL/GenBank/DDBJ whole genome shotgun (WGS) entry which is preliminary data.</text>
</comment>
<evidence type="ECO:0008006" key="3">
    <source>
        <dbReference type="Google" id="ProtNLM"/>
    </source>
</evidence>
<dbReference type="EMBL" id="LCKO01000014">
    <property type="protein sequence ID" value="KKT99015.1"/>
    <property type="molecule type" value="Genomic_DNA"/>
</dbReference>
<organism evidence="1 2">
    <name type="scientific">Candidatus Collierbacteria bacterium GW2011_GWB2_45_17</name>
    <dbReference type="NCBI Taxonomy" id="1618388"/>
    <lineage>
        <taxon>Bacteria</taxon>
        <taxon>Candidatus Collieribacteriota</taxon>
    </lineage>
</organism>
<protein>
    <recommendedName>
        <fullName evidence="3">MazG nucleotide pyrophosphohydrolase</fullName>
    </recommendedName>
</protein>
<name>A0A837IJN8_9BACT</name>
<dbReference type="AlphaFoldDB" id="A0A837IJN8"/>
<evidence type="ECO:0000313" key="1">
    <source>
        <dbReference type="EMBL" id="KKT99015.1"/>
    </source>
</evidence>
<proteinExistence type="predicted"/>
<dbReference type="SUPFAM" id="SSF101386">
    <property type="entry name" value="all-alpha NTP pyrophosphatases"/>
    <property type="match status" value="1"/>
</dbReference>
<reference evidence="1 2" key="1">
    <citation type="journal article" date="2015" name="Nature">
        <title>rRNA introns, odd ribosomes, and small enigmatic genomes across a large radiation of phyla.</title>
        <authorList>
            <person name="Brown C.T."/>
            <person name="Hug L.A."/>
            <person name="Thomas B.C."/>
            <person name="Sharon I."/>
            <person name="Castelle C.J."/>
            <person name="Singh A."/>
            <person name="Wilkins M.J."/>
            <person name="Williams K.H."/>
            <person name="Banfield J.F."/>
        </authorList>
    </citation>
    <scope>NUCLEOTIDE SEQUENCE [LARGE SCALE GENOMIC DNA]</scope>
</reference>
<dbReference type="Proteomes" id="UP000034078">
    <property type="component" value="Unassembled WGS sequence"/>
</dbReference>
<gene>
    <name evidence="1" type="ORF">UX01_C0014G0005</name>
</gene>
<sequence length="175" mass="20267">MSLNEIGALVLKQAEEKGWGHTKEMLNVAEKMMLINTEVTEFHDAMVSEPSNTKDTINAESADILMRTLHLGLAWGVDFDKETPFESRFFKKKLEVVTDSDYLYLHSLVSVGYDQYRHKDIDSFKRSLYVIAKEIQYLTMSIERDVEIAALQKINLNKSRMWDKNKLMGNYYKGS</sequence>
<accession>A0A837IJN8</accession>